<reference evidence="2" key="1">
    <citation type="submission" date="2020-04" db="EMBL/GenBank/DDBJ databases">
        <authorList>
            <person name="Chiriac C."/>
            <person name="Salcher M."/>
            <person name="Ghai R."/>
            <person name="Kavagutti S V."/>
        </authorList>
    </citation>
    <scope>NUCLEOTIDE SEQUENCE</scope>
</reference>
<evidence type="ECO:0000313" key="2">
    <source>
        <dbReference type="EMBL" id="CAB4146535.1"/>
    </source>
</evidence>
<sequence length="76" mass="8156">MITLLFSPLGRYMVIGGVLLMVLGGIYVKIRHDAVTDYKAAATSEALKRTQDAIAAGDAAAVSPDRLLDNDGHRRD</sequence>
<organism evidence="2">
    <name type="scientific">uncultured Caudovirales phage</name>
    <dbReference type="NCBI Taxonomy" id="2100421"/>
    <lineage>
        <taxon>Viruses</taxon>
        <taxon>Duplodnaviria</taxon>
        <taxon>Heunggongvirae</taxon>
        <taxon>Uroviricota</taxon>
        <taxon>Caudoviricetes</taxon>
        <taxon>Peduoviridae</taxon>
        <taxon>Maltschvirus</taxon>
        <taxon>Maltschvirus maltsch</taxon>
    </lineage>
</organism>
<proteinExistence type="predicted"/>
<gene>
    <name evidence="2" type="ORF">UFOVP500_26</name>
</gene>
<dbReference type="EMBL" id="LR796466">
    <property type="protein sequence ID" value="CAB4146535.1"/>
    <property type="molecule type" value="Genomic_DNA"/>
</dbReference>
<evidence type="ECO:0000256" key="1">
    <source>
        <dbReference type="SAM" id="Phobius"/>
    </source>
</evidence>
<keyword evidence="1" id="KW-1133">Transmembrane helix</keyword>
<feature type="transmembrane region" description="Helical" evidence="1">
    <location>
        <begin position="12"/>
        <end position="30"/>
    </location>
</feature>
<keyword evidence="1" id="KW-0472">Membrane</keyword>
<accession>A0A6J5MHL3</accession>
<protein>
    <submittedName>
        <fullName evidence="2">Uncharacterized protein</fullName>
    </submittedName>
</protein>
<keyword evidence="1" id="KW-0812">Transmembrane</keyword>
<name>A0A6J5MHL3_9CAUD</name>